<dbReference type="PANTHER" id="PTHR15441">
    <property type="entry name" value="RIBONUCLEASE P PROTEIN SUBUNIT P14"/>
    <property type="match status" value="1"/>
</dbReference>
<sequence length="170" mass="18545">MVRIKNRYVVFNVIYPIDETAESLEAALKTKSGSLSLIHQPPAIAITPKVVVQAIRQSLQTNFGDYGNGVGGGVLTVKYFSEKSSLGIIKVSRESTRLVCAAIMLITRLQASPVTIRVLRVSGSVKKAEEMLIKRGKGLSIILSKNSVGQSLDSLFDQDVHIEKDSDEEQ</sequence>
<dbReference type="GO" id="GO:0000172">
    <property type="term" value="C:ribonuclease MRP complex"/>
    <property type="evidence" value="ECO:0007669"/>
    <property type="project" value="TreeGrafter"/>
</dbReference>
<dbReference type="GO" id="GO:0004526">
    <property type="term" value="F:ribonuclease P activity"/>
    <property type="evidence" value="ECO:0007669"/>
    <property type="project" value="UniProtKB-EC"/>
</dbReference>
<dbReference type="EMBL" id="HG793128">
    <property type="protein sequence ID" value="CDK27202.1"/>
    <property type="molecule type" value="Genomic_DNA"/>
</dbReference>
<evidence type="ECO:0000256" key="2">
    <source>
        <dbReference type="ARBA" id="ARBA00010800"/>
    </source>
</evidence>
<evidence type="ECO:0000256" key="1">
    <source>
        <dbReference type="ARBA" id="ARBA00004123"/>
    </source>
</evidence>
<dbReference type="EC" id="3.1.26.5" evidence="5"/>
<comment type="similarity">
    <text evidence="2 5">Belongs to the eukaryotic/archaeal RNase P protein component 2 family.</text>
</comment>
<dbReference type="RefSeq" id="XP_022459198.1">
    <property type="nucleotide sequence ID" value="XM_022601568.1"/>
</dbReference>
<dbReference type="InterPro" id="IPR016819">
    <property type="entry name" value="RNase_P/MRP_POP5"/>
</dbReference>
<dbReference type="GO" id="GO:0030681">
    <property type="term" value="C:multimeric ribonuclease P complex"/>
    <property type="evidence" value="ECO:0007669"/>
    <property type="project" value="TreeGrafter"/>
</dbReference>
<dbReference type="STRING" id="1382522.W6MPU4"/>
<dbReference type="PANTHER" id="PTHR15441:SF2">
    <property type="entry name" value="RIBONUCLEASE P_MRP PROTEIN SUBUNIT POP5"/>
    <property type="match status" value="1"/>
</dbReference>
<comment type="subcellular location">
    <subcellularLocation>
        <location evidence="1">Nucleus</location>
    </subcellularLocation>
</comment>
<evidence type="ECO:0000256" key="5">
    <source>
        <dbReference type="PIRNR" id="PIRNR023803"/>
    </source>
</evidence>
<keyword evidence="7" id="KW-1185">Reference proteome</keyword>
<dbReference type="GO" id="GO:0005730">
    <property type="term" value="C:nucleolus"/>
    <property type="evidence" value="ECO:0007669"/>
    <property type="project" value="TreeGrafter"/>
</dbReference>
<dbReference type="InterPro" id="IPR038085">
    <property type="entry name" value="Rnp2-like_sf"/>
</dbReference>
<evidence type="ECO:0000256" key="3">
    <source>
        <dbReference type="ARBA" id="ARBA00022694"/>
    </source>
</evidence>
<keyword evidence="4" id="KW-0539">Nucleus</keyword>
<organism evidence="6 7">
    <name type="scientific">Kuraishia capsulata CBS 1993</name>
    <dbReference type="NCBI Taxonomy" id="1382522"/>
    <lineage>
        <taxon>Eukaryota</taxon>
        <taxon>Fungi</taxon>
        <taxon>Dikarya</taxon>
        <taxon>Ascomycota</taxon>
        <taxon>Saccharomycotina</taxon>
        <taxon>Pichiomycetes</taxon>
        <taxon>Pichiales</taxon>
        <taxon>Pichiaceae</taxon>
        <taxon>Kuraishia</taxon>
    </lineage>
</organism>
<proteinExistence type="inferred from homology"/>
<dbReference type="AlphaFoldDB" id="W6MPU4"/>
<evidence type="ECO:0000313" key="7">
    <source>
        <dbReference type="Proteomes" id="UP000019384"/>
    </source>
</evidence>
<dbReference type="GO" id="GO:0033204">
    <property type="term" value="F:ribonuclease P RNA binding"/>
    <property type="evidence" value="ECO:0007669"/>
    <property type="project" value="InterPro"/>
</dbReference>
<dbReference type="SUPFAM" id="SSF160350">
    <property type="entry name" value="Rnp2-like"/>
    <property type="match status" value="1"/>
</dbReference>
<comment type="function">
    <text evidence="5">Component of ribonuclease P, a protein complex that generates mature tRNA molecules by cleaving their 5'-ends.</text>
</comment>
<reference evidence="6" key="1">
    <citation type="submission" date="2013-12" db="EMBL/GenBank/DDBJ databases">
        <authorList>
            <person name="Genoscope - CEA"/>
        </authorList>
    </citation>
    <scope>NUCLEOTIDE SEQUENCE</scope>
    <source>
        <strain evidence="6">CBS 1993</strain>
    </source>
</reference>
<accession>W6MPU4</accession>
<dbReference type="InterPro" id="IPR002759">
    <property type="entry name" value="Pop5/Rpp14/Rnp2-like"/>
</dbReference>
<keyword evidence="3 5" id="KW-0819">tRNA processing</keyword>
<dbReference type="Gene3D" id="3.30.70.3250">
    <property type="entry name" value="Ribonuclease P, Pop5 subunit"/>
    <property type="match status" value="1"/>
</dbReference>
<dbReference type="Pfam" id="PF01900">
    <property type="entry name" value="RNase_P_Rpp14"/>
    <property type="match status" value="1"/>
</dbReference>
<dbReference type="GO" id="GO:0001682">
    <property type="term" value="P:tRNA 5'-leader removal"/>
    <property type="evidence" value="ECO:0007669"/>
    <property type="project" value="InterPro"/>
</dbReference>
<name>W6MPU4_9ASCO</name>
<reference evidence="6" key="2">
    <citation type="submission" date="2014-02" db="EMBL/GenBank/DDBJ databases">
        <title>Complete DNA sequence of /Kuraishia capsulata/ illustrates novel genomic features among budding yeasts (/Saccharomycotina/).</title>
        <authorList>
            <person name="Morales L."/>
            <person name="Noel B."/>
            <person name="Porcel B."/>
            <person name="Marcet-Houben M."/>
            <person name="Hullo M-F."/>
            <person name="Sacerdot C."/>
            <person name="Tekaia F."/>
            <person name="Leh-Louis V."/>
            <person name="Despons L."/>
            <person name="Khanna V."/>
            <person name="Aury J-M."/>
            <person name="Barbe V."/>
            <person name="Couloux A."/>
            <person name="Labadie K."/>
            <person name="Pelletier E."/>
            <person name="Souciet J-L."/>
            <person name="Boekhout T."/>
            <person name="Gabaldon T."/>
            <person name="Wincker P."/>
            <person name="Dujon B."/>
        </authorList>
    </citation>
    <scope>NUCLEOTIDE SEQUENCE</scope>
    <source>
        <strain evidence="6">CBS 1993</strain>
    </source>
</reference>
<dbReference type="GO" id="GO:0000447">
    <property type="term" value="P:endonucleolytic cleavage in ITS1 to separate SSU-rRNA from 5.8S rRNA and LSU-rRNA from tricistronic rRNA transcript (SSU-rRNA, 5.8S rRNA, LSU-rRNA)"/>
    <property type="evidence" value="ECO:0007669"/>
    <property type="project" value="EnsemblFungi"/>
</dbReference>
<dbReference type="OrthoDB" id="24745at2759"/>
<dbReference type="PIRSF" id="PIRSF023803">
    <property type="entry name" value="Ribonuclease_P_prd"/>
    <property type="match status" value="1"/>
</dbReference>
<dbReference type="HOGENOM" id="CLU_086710_1_2_1"/>
<gene>
    <name evidence="6" type="ORF">KUCA_T00003179001</name>
</gene>
<protein>
    <recommendedName>
        <fullName evidence="5">Ribonuclease P/MRP protein subunit POP5</fullName>
        <ecNumber evidence="5">3.1.26.5</ecNumber>
    </recommendedName>
</protein>
<comment type="catalytic activity">
    <reaction evidence="5">
        <text>Endonucleolytic cleavage of RNA, removing 5'-extranucleotides from tRNA precursor.</text>
        <dbReference type="EC" id="3.1.26.5"/>
    </reaction>
</comment>
<evidence type="ECO:0000313" key="6">
    <source>
        <dbReference type="EMBL" id="CDK27202.1"/>
    </source>
</evidence>
<dbReference type="GeneID" id="34520586"/>
<dbReference type="Proteomes" id="UP000019384">
    <property type="component" value="Unassembled WGS sequence"/>
</dbReference>
<evidence type="ECO:0000256" key="4">
    <source>
        <dbReference type="ARBA" id="ARBA00023242"/>
    </source>
</evidence>